<evidence type="ECO:0000256" key="1">
    <source>
        <dbReference type="SAM" id="Phobius"/>
    </source>
</evidence>
<name>A0A8S5MF10_9CAUD</name>
<protein>
    <submittedName>
        <fullName evidence="2">Uncharacterized protein</fullName>
    </submittedName>
</protein>
<feature type="transmembrane region" description="Helical" evidence="1">
    <location>
        <begin position="7"/>
        <end position="25"/>
    </location>
</feature>
<reference evidence="2" key="1">
    <citation type="journal article" date="2021" name="Proc. Natl. Acad. Sci. U.S.A.">
        <title>A Catalog of Tens of Thousands of Viruses from Human Metagenomes Reveals Hidden Associations with Chronic Diseases.</title>
        <authorList>
            <person name="Tisza M.J."/>
            <person name="Buck C.B."/>
        </authorList>
    </citation>
    <scope>NUCLEOTIDE SEQUENCE</scope>
    <source>
        <strain evidence="2">CtWuM9</strain>
    </source>
</reference>
<evidence type="ECO:0000313" key="2">
    <source>
        <dbReference type="EMBL" id="DAD80796.1"/>
    </source>
</evidence>
<keyword evidence="1" id="KW-1133">Transmembrane helix</keyword>
<keyword evidence="1" id="KW-0812">Transmembrane</keyword>
<dbReference type="EMBL" id="BK014888">
    <property type="protein sequence ID" value="DAD80796.1"/>
    <property type="molecule type" value="Genomic_DNA"/>
</dbReference>
<accession>A0A8S5MF10</accession>
<organism evidence="2">
    <name type="scientific">Siphoviridae sp. ctWuM9</name>
    <dbReference type="NCBI Taxonomy" id="2826364"/>
    <lineage>
        <taxon>Viruses</taxon>
        <taxon>Duplodnaviria</taxon>
        <taxon>Heunggongvirae</taxon>
        <taxon>Uroviricota</taxon>
        <taxon>Caudoviricetes</taxon>
    </lineage>
</organism>
<proteinExistence type="predicted"/>
<keyword evidence="1" id="KW-0472">Membrane</keyword>
<sequence length="31" mass="3815">MLKRIYRVLNTCGIFFFFRIIFIAYNEVVIN</sequence>